<dbReference type="EMBL" id="OC319724">
    <property type="protein sequence ID" value="CAD7406148.1"/>
    <property type="molecule type" value="Genomic_DNA"/>
</dbReference>
<name>A0A7R9D1Q5_TIMCR</name>
<evidence type="ECO:0000256" key="1">
    <source>
        <dbReference type="SAM" id="MobiDB-lite"/>
    </source>
</evidence>
<proteinExistence type="predicted"/>
<feature type="compositionally biased region" description="Basic and acidic residues" evidence="1">
    <location>
        <begin position="17"/>
        <end position="30"/>
    </location>
</feature>
<evidence type="ECO:0000313" key="2">
    <source>
        <dbReference type="EMBL" id="CAD7406148.1"/>
    </source>
</evidence>
<protein>
    <submittedName>
        <fullName evidence="2">Uncharacterized protein</fullName>
    </submittedName>
</protein>
<organism evidence="2">
    <name type="scientific">Timema cristinae</name>
    <name type="common">Walking stick</name>
    <dbReference type="NCBI Taxonomy" id="61476"/>
    <lineage>
        <taxon>Eukaryota</taxon>
        <taxon>Metazoa</taxon>
        <taxon>Ecdysozoa</taxon>
        <taxon>Arthropoda</taxon>
        <taxon>Hexapoda</taxon>
        <taxon>Insecta</taxon>
        <taxon>Pterygota</taxon>
        <taxon>Neoptera</taxon>
        <taxon>Polyneoptera</taxon>
        <taxon>Phasmatodea</taxon>
        <taxon>Timematodea</taxon>
        <taxon>Timematoidea</taxon>
        <taxon>Timematidae</taxon>
        <taxon>Timema</taxon>
    </lineage>
</organism>
<accession>A0A7R9D1Q5</accession>
<dbReference type="AlphaFoldDB" id="A0A7R9D1Q5"/>
<sequence>MNSDDVIYSEVDMSKRCMSEGTPSDKKPEIRTPPTQWPKVESKTIPGPFNFVEPEFRVT</sequence>
<gene>
    <name evidence="2" type="ORF">TCEB3V08_LOCUS8353</name>
</gene>
<reference evidence="2" key="1">
    <citation type="submission" date="2020-11" db="EMBL/GenBank/DDBJ databases">
        <authorList>
            <person name="Tran Van P."/>
        </authorList>
    </citation>
    <scope>NUCLEOTIDE SEQUENCE</scope>
</reference>
<feature type="region of interest" description="Disordered" evidence="1">
    <location>
        <begin position="17"/>
        <end position="45"/>
    </location>
</feature>